<gene>
    <name evidence="1" type="ORF">HTAM1171_LOCUS9420</name>
</gene>
<reference evidence="1" key="1">
    <citation type="submission" date="2021-01" db="EMBL/GenBank/DDBJ databases">
        <authorList>
            <person name="Corre E."/>
            <person name="Pelletier E."/>
            <person name="Niang G."/>
            <person name="Scheremetjew M."/>
            <person name="Finn R."/>
            <person name="Kale V."/>
            <person name="Holt S."/>
            <person name="Cochrane G."/>
            <person name="Meng A."/>
            <person name="Brown T."/>
            <person name="Cohen L."/>
        </authorList>
    </citation>
    <scope>NUCLEOTIDE SEQUENCE</scope>
    <source>
        <strain evidence="1">CCMP826</strain>
    </source>
</reference>
<protein>
    <submittedName>
        <fullName evidence="1">Uncharacterized protein</fullName>
    </submittedName>
</protein>
<dbReference type="Pfam" id="PF03415">
    <property type="entry name" value="Peptidase_C11"/>
    <property type="match status" value="1"/>
</dbReference>
<dbReference type="EMBL" id="HBGV01015280">
    <property type="protein sequence ID" value="CAD9508040.1"/>
    <property type="molecule type" value="Transcribed_RNA"/>
</dbReference>
<dbReference type="InterPro" id="IPR005077">
    <property type="entry name" value="Peptidase_C11"/>
</dbReference>
<dbReference type="PANTHER" id="PTHR37835">
    <property type="entry name" value="ALPHA-CLOSTRIPAIN"/>
    <property type="match status" value="1"/>
</dbReference>
<sequence length="764" mass="85352">MEDNYEFIQSNAITQENLHTWVYFDYENDVGPPLQDIWMRNGTAVDVKTGGSMFMTYDHTTSRMVVDFFLPGEKNSDSSSTLRDFAIRALTDCVSKGARDYMFIFGGEGAGYAGAGGDDHTQRRRLIQSNEDIVTGLRAALDYVDGAPDQFDVIGFDASTMMSFLSLKLYEPITRFFLASEEAQPGHRWAYSRINSAQSALGIAREIQSAYINDLHGNLDHQTPKTLAIVDTTEFRRFSINFEALAEEFTRIIRDGNDINFHVQLERSRQASISTSTYLDRLGSMSPSGVDIGSFLSSLKTICKPLRTSDLNDFLSRATSSYDSMFVSRGTGDGTIEATGMHVLLPTKRTYVVDKPLFNTQLFKRGSVAREASGKWAAFVAAFLTSTNDFNPDTDESVCNSNAISDIEPNVEGELLLRPVVTEDTNEISVITDLSTSTDWVYVEYGIEASAILSTSQNRRILEENISSKKKFKHPCFSWKEQQSHRSMQRGDYLHLFLGANLKGIYRGSKYGATWSKQMYGIESSDKKEFFYTFYKGGTSLSMPVVYFPEDSGVTEYNLRRGTQLEGAIERGGMLGELTFGFNPSTLDIDSEVTLLANDFGISEEPGPTYEIPRSAGGSIMSLSRVQGKIDDVPFDLVIVGGWDLIQFQWNEETTLLPFSQDAGEYLASVDLSHVVLEVGAFDYDVYSQEIGTYWMDSESYFIDVVDNRRSRYDIREYADTRGFDGDITGYNQINGASCLMCNGGLMIGSILILFVLSTPGFLW</sequence>
<name>A0A7S2MXL7_9STRA</name>
<proteinExistence type="predicted"/>
<evidence type="ECO:0000313" key="1">
    <source>
        <dbReference type="EMBL" id="CAD9508040.1"/>
    </source>
</evidence>
<organism evidence="1">
    <name type="scientific">Helicotheca tamesis</name>
    <dbReference type="NCBI Taxonomy" id="374047"/>
    <lineage>
        <taxon>Eukaryota</taxon>
        <taxon>Sar</taxon>
        <taxon>Stramenopiles</taxon>
        <taxon>Ochrophyta</taxon>
        <taxon>Bacillariophyta</taxon>
        <taxon>Mediophyceae</taxon>
        <taxon>Lithodesmiophycidae</taxon>
        <taxon>Lithodesmiales</taxon>
        <taxon>Lithodesmiaceae</taxon>
        <taxon>Helicotheca</taxon>
    </lineage>
</organism>
<dbReference type="PANTHER" id="PTHR37835:SF1">
    <property type="entry name" value="ALPHA-CLOSTRIPAIN"/>
    <property type="match status" value="1"/>
</dbReference>
<dbReference type="AlphaFoldDB" id="A0A7S2MXL7"/>
<accession>A0A7S2MXL7</accession>